<evidence type="ECO:0000313" key="1">
    <source>
        <dbReference type="EMBL" id="MBC9824950.1"/>
    </source>
</evidence>
<comment type="caution">
    <text evidence="1">The sequence shown here is derived from an EMBL/GenBank/DDBJ whole genome shotgun (WGS) entry which is preliminary data.</text>
</comment>
<accession>A0ABR7TBU5</accession>
<dbReference type="EMBL" id="WNJQ01000002">
    <property type="protein sequence ID" value="MBC9824950.1"/>
    <property type="molecule type" value="Genomic_DNA"/>
</dbReference>
<name>A0ABR7TBU5_9LACT</name>
<keyword evidence="2" id="KW-1185">Reference proteome</keyword>
<reference evidence="1 2" key="1">
    <citation type="journal article" date="2020" name="Microorganisms">
        <title>New Insight into Antimicrobial Compounds from Food and Marine-Sourced Carnobacterium Species through Phenotype and Genome Analyses.</title>
        <authorList>
            <person name="Begrem S."/>
            <person name="Ivaniuk F."/>
            <person name="Gigout-Chevalier F."/>
            <person name="Kolypczuk L."/>
            <person name="Bonnetot S."/>
            <person name="Leroi F."/>
            <person name="Grovel O."/>
            <person name="Delbarre-Ladrat C."/>
            <person name="Passerini D."/>
        </authorList>
    </citation>
    <scope>NUCLEOTIDE SEQUENCE [LARGE SCALE GENOMIC DNA]</scope>
    <source>
        <strain evidence="1 2">MIP2551</strain>
    </source>
</reference>
<protein>
    <submittedName>
        <fullName evidence="1">Uncharacterized protein</fullName>
    </submittedName>
</protein>
<proteinExistence type="predicted"/>
<dbReference type="Proteomes" id="UP000638836">
    <property type="component" value="Unassembled WGS sequence"/>
</dbReference>
<gene>
    <name evidence="1" type="ORF">GLO26_03775</name>
</gene>
<evidence type="ECO:0000313" key="2">
    <source>
        <dbReference type="Proteomes" id="UP000638836"/>
    </source>
</evidence>
<sequence>MNQGYVKDLTTEEQTELQSIANIIFVETIANGFYELKKVTAALPDKFPLGRIYSREMLGALLLDEHRYNILIETNDSKYLYQSSTVKIPEINLPE</sequence>
<organism evidence="1 2">
    <name type="scientific">Carnobacterium inhibens</name>
    <dbReference type="NCBI Taxonomy" id="147709"/>
    <lineage>
        <taxon>Bacteria</taxon>
        <taxon>Bacillati</taxon>
        <taxon>Bacillota</taxon>
        <taxon>Bacilli</taxon>
        <taxon>Lactobacillales</taxon>
        <taxon>Carnobacteriaceae</taxon>
        <taxon>Carnobacterium</taxon>
    </lineage>
</organism>
<dbReference type="RefSeq" id="WP_023178048.1">
    <property type="nucleotide sequence ID" value="NZ_JAMAYM010000002.1"/>
</dbReference>